<sequence length="65" mass="7302">MYSPFLYLFSTRHTSSYSGVGCFRSPQSLTQVNSWGFTLLPPGCNSNYLEYFFEVGAAGRATLLY</sequence>
<gene>
    <name evidence="1" type="ORF">CO704_21290</name>
</gene>
<proteinExistence type="predicted"/>
<evidence type="ECO:0000313" key="1">
    <source>
        <dbReference type="EMBL" id="ATF95299.1"/>
    </source>
</evidence>
<accession>A0A291E5X0</accession>
<reference evidence="1 2" key="1">
    <citation type="submission" date="2017-09" db="EMBL/GenBank/DDBJ databases">
        <title>FDA dAtabase for Regulatory Grade micrObial Sequences (FDA-ARGOS): Supporting development and validation of Infectious Disease Dx tests.</title>
        <authorList>
            <person name="Minogue T."/>
            <person name="Wolcott M."/>
            <person name="Wasieloski L."/>
            <person name="Aguilar W."/>
            <person name="Moore D."/>
            <person name="Tallon L."/>
            <person name="Sadzewicz L."/>
            <person name="Ott S."/>
            <person name="Zhao X."/>
            <person name="Nagaraj S."/>
            <person name="Vavikolanu K."/>
            <person name="Aluvathingal J."/>
            <person name="Nadendla S."/>
            <person name="Sichtig H."/>
        </authorList>
    </citation>
    <scope>NUCLEOTIDE SEQUENCE [LARGE SCALE GENOMIC DNA]</scope>
    <source>
        <strain evidence="1 2">FDAARGOS_392</strain>
    </source>
</reference>
<name>A0A291E5X0_9ENTR</name>
<organism evidence="1 2">
    <name type="scientific">Cedecea neteri</name>
    <dbReference type="NCBI Taxonomy" id="158822"/>
    <lineage>
        <taxon>Bacteria</taxon>
        <taxon>Pseudomonadati</taxon>
        <taxon>Pseudomonadota</taxon>
        <taxon>Gammaproteobacteria</taxon>
        <taxon>Enterobacterales</taxon>
        <taxon>Enterobacteriaceae</taxon>
        <taxon>Cedecea</taxon>
    </lineage>
</organism>
<evidence type="ECO:0000313" key="2">
    <source>
        <dbReference type="Proteomes" id="UP000217979"/>
    </source>
</evidence>
<dbReference type="AlphaFoldDB" id="A0A291E5X0"/>
<dbReference type="Proteomes" id="UP000217979">
    <property type="component" value="Chromosome"/>
</dbReference>
<protein>
    <submittedName>
        <fullName evidence="1">Uncharacterized protein</fullName>
    </submittedName>
</protein>
<dbReference type="EMBL" id="CP023525">
    <property type="protein sequence ID" value="ATF95299.1"/>
    <property type="molecule type" value="Genomic_DNA"/>
</dbReference>